<dbReference type="SUPFAM" id="SSF47413">
    <property type="entry name" value="lambda repressor-like DNA-binding domains"/>
    <property type="match status" value="1"/>
</dbReference>
<dbReference type="Gene3D" id="1.10.260.40">
    <property type="entry name" value="lambda repressor-like DNA-binding domains"/>
    <property type="match status" value="1"/>
</dbReference>
<dbReference type="RefSeq" id="WP_065541036.1">
    <property type="nucleotide sequence ID" value="NZ_CP015405.2"/>
</dbReference>
<dbReference type="OrthoDB" id="199610at2"/>
<dbReference type="SMART" id="SM00530">
    <property type="entry name" value="HTH_XRE"/>
    <property type="match status" value="1"/>
</dbReference>
<keyword evidence="3" id="KW-1185">Reference proteome</keyword>
<dbReference type="InterPro" id="IPR001387">
    <property type="entry name" value="Cro/C1-type_HTH"/>
</dbReference>
<name>A0A1C7I9A6_9FIRM</name>
<reference evidence="2" key="1">
    <citation type="submission" date="2017-04" db="EMBL/GenBank/DDBJ databases">
        <title>Complete Genome Sequences of Twelve Strains of a Stable Defined Moderately Diverse Mouse Microbiota 2 (sDMDMm2).</title>
        <authorList>
            <person name="Uchimura Y."/>
            <person name="Wyss M."/>
            <person name="Brugiroux S."/>
            <person name="Limenitakis J.P."/>
            <person name="Stecher B."/>
            <person name="McCoy K.D."/>
            <person name="Macpherson A.J."/>
        </authorList>
    </citation>
    <scope>NUCLEOTIDE SEQUENCE</scope>
    <source>
        <strain evidence="2">YL58</strain>
    </source>
</reference>
<organism evidence="2 3">
    <name type="scientific">Blautia pseudococcoides</name>
    <dbReference type="NCBI Taxonomy" id="1796616"/>
    <lineage>
        <taxon>Bacteria</taxon>
        <taxon>Bacillati</taxon>
        <taxon>Bacillota</taxon>
        <taxon>Clostridia</taxon>
        <taxon>Lachnospirales</taxon>
        <taxon>Lachnospiraceae</taxon>
        <taxon>Blautia</taxon>
    </lineage>
</organism>
<dbReference type="EMBL" id="CP015405">
    <property type="protein sequence ID" value="ANU74812.1"/>
    <property type="molecule type" value="Genomic_DNA"/>
</dbReference>
<evidence type="ECO:0000313" key="2">
    <source>
        <dbReference type="EMBL" id="ANU74812.1"/>
    </source>
</evidence>
<evidence type="ECO:0000259" key="1">
    <source>
        <dbReference type="PROSITE" id="PS50943"/>
    </source>
</evidence>
<dbReference type="PROSITE" id="PS50943">
    <property type="entry name" value="HTH_CROC1"/>
    <property type="match status" value="1"/>
</dbReference>
<sequence>MAQKLKQSDDISIGDNLRKLRNEANMTQEQIVAQLQLRNFSISRSIYSQMESGTYNIRISELIALAEILHTDYNTIFKGLDYNK</sequence>
<accession>A0A1C7I9A6</accession>
<dbReference type="Pfam" id="PF12844">
    <property type="entry name" value="HTH_19"/>
    <property type="match status" value="1"/>
</dbReference>
<dbReference type="STRING" id="1796616.A4V09_02975"/>
<dbReference type="AlphaFoldDB" id="A0A1C7I9A6"/>
<dbReference type="CDD" id="cd00093">
    <property type="entry name" value="HTH_XRE"/>
    <property type="match status" value="1"/>
</dbReference>
<dbReference type="InterPro" id="IPR010982">
    <property type="entry name" value="Lambda_DNA-bd_dom_sf"/>
</dbReference>
<feature type="domain" description="HTH cro/C1-type" evidence="1">
    <location>
        <begin position="17"/>
        <end position="76"/>
    </location>
</feature>
<protein>
    <submittedName>
        <fullName evidence="2">Transcriptional regulator</fullName>
    </submittedName>
</protein>
<dbReference type="KEGG" id="byl:A4V09_02975"/>
<dbReference type="GO" id="GO:0003677">
    <property type="term" value="F:DNA binding"/>
    <property type="evidence" value="ECO:0007669"/>
    <property type="project" value="InterPro"/>
</dbReference>
<gene>
    <name evidence="2" type="ORF">A4V09_02975</name>
</gene>
<evidence type="ECO:0000313" key="3">
    <source>
        <dbReference type="Proteomes" id="UP000092574"/>
    </source>
</evidence>
<proteinExistence type="predicted"/>
<dbReference type="Proteomes" id="UP000092574">
    <property type="component" value="Chromosome"/>
</dbReference>